<accession>A0A5P0ZHT6</accession>
<evidence type="ECO:0000256" key="2">
    <source>
        <dbReference type="SAM" id="Phobius"/>
    </source>
</evidence>
<feature type="transmembrane region" description="Helical" evidence="2">
    <location>
        <begin position="117"/>
        <end position="142"/>
    </location>
</feature>
<dbReference type="InterPro" id="IPR009214">
    <property type="entry name" value="DUF1129"/>
</dbReference>
<keyword evidence="2" id="KW-1133">Transmembrane helix</keyword>
<proteinExistence type="predicted"/>
<gene>
    <name evidence="4" type="ORF">FHL02_06315</name>
    <name evidence="3" type="ORF">FHL03_06415</name>
</gene>
<dbReference type="OrthoDB" id="2327103at2"/>
<feature type="region of interest" description="Disordered" evidence="1">
    <location>
        <begin position="1"/>
        <end position="31"/>
    </location>
</feature>
<evidence type="ECO:0000313" key="3">
    <source>
        <dbReference type="EMBL" id="MQS45115.1"/>
    </source>
</evidence>
<dbReference type="EMBL" id="VDFM01000006">
    <property type="protein sequence ID" value="MQS52631.1"/>
    <property type="molecule type" value="Genomic_DNA"/>
</dbReference>
<name>A0A5P0ZHT6_9LACO</name>
<evidence type="ECO:0000313" key="6">
    <source>
        <dbReference type="Proteomes" id="UP000436655"/>
    </source>
</evidence>
<keyword evidence="6" id="KW-1185">Reference proteome</keyword>
<evidence type="ECO:0000313" key="5">
    <source>
        <dbReference type="Proteomes" id="UP000380386"/>
    </source>
</evidence>
<dbReference type="PIRSF" id="PIRSF033111">
    <property type="entry name" value="UCP033111"/>
    <property type="match status" value="1"/>
</dbReference>
<evidence type="ECO:0000313" key="4">
    <source>
        <dbReference type="EMBL" id="MQS52631.1"/>
    </source>
</evidence>
<reference evidence="3" key="2">
    <citation type="submission" date="2019-05" db="EMBL/GenBank/DDBJ databases">
        <authorList>
            <person name="Schuster J.A."/>
            <person name="Ehrmann M.A."/>
        </authorList>
    </citation>
    <scope>NUCLEOTIDE SEQUENCE</scope>
    <source>
        <strain evidence="3">TMW 1.2098</strain>
    </source>
</reference>
<keyword evidence="2" id="KW-0812">Transmembrane</keyword>
<keyword evidence="2" id="KW-0472">Membrane</keyword>
<dbReference type="RefSeq" id="WP_125704362.1">
    <property type="nucleotide sequence ID" value="NZ_JBHTOO010000004.1"/>
</dbReference>
<feature type="transmembrane region" description="Helical" evidence="2">
    <location>
        <begin position="194"/>
        <end position="213"/>
    </location>
</feature>
<feature type="transmembrane region" description="Helical" evidence="2">
    <location>
        <begin position="219"/>
        <end position="236"/>
    </location>
</feature>
<dbReference type="EMBL" id="VDFN01000004">
    <property type="protein sequence ID" value="MQS45115.1"/>
    <property type="molecule type" value="Genomic_DNA"/>
</dbReference>
<reference evidence="5 6" key="1">
    <citation type="journal article" date="2019" name="Syst. Appl. Microbiol.">
        <title>Polyphasic characterization of two novel Lactobacillus spp. isolated from blown salami packages: Description of Lactobacillus halodurans sp. nov. and Lactobacillus salsicarnum sp. nov.</title>
        <authorList>
            <person name="Schuster J.A."/>
            <person name="Klingl A."/>
            <person name="Vogel R.F."/>
            <person name="Ehrmann M.A."/>
        </authorList>
    </citation>
    <scope>NUCLEOTIDE SEQUENCE [LARGE SCALE GENOMIC DNA]</scope>
    <source>
        <strain evidence="3 6">TMW 1.2098</strain>
        <strain evidence="4 5">TMW 1.2118</strain>
    </source>
</reference>
<protein>
    <submittedName>
        <fullName evidence="4">DUF1129 domain-containing protein</fullName>
    </submittedName>
</protein>
<sequence>MSDDVRDRNKKAAEKQKRNSEKREKHEEVQEKIYNSDADKLREQLSNKNEEYVFKLNKRLVDDDFTEDEAKEAIDNLLPDIIANQIKGVPATTLYGPVTKKAGDIAHPVKPKKKDPFWALSVDTSLLFFALFGALYGAVGVFSKKSNSQNNTGILTLIVLAVMWGFLLTYFNLQMKKPKKERPNIWKTLGYMGAGLIFMFIFLGVMQYVPAVINPVLNGYVYLVLAVVAFGGRWLFRRYMGITTRGFI</sequence>
<dbReference type="Pfam" id="PF06570">
    <property type="entry name" value="DUF1129"/>
    <property type="match status" value="1"/>
</dbReference>
<feature type="transmembrane region" description="Helical" evidence="2">
    <location>
        <begin position="154"/>
        <end position="173"/>
    </location>
</feature>
<dbReference type="Proteomes" id="UP000380386">
    <property type="component" value="Unassembled WGS sequence"/>
</dbReference>
<evidence type="ECO:0000256" key="1">
    <source>
        <dbReference type="SAM" id="MobiDB-lite"/>
    </source>
</evidence>
<organism evidence="4 5">
    <name type="scientific">Companilactobacillus mishanensis</name>
    <dbReference type="NCBI Taxonomy" id="2486008"/>
    <lineage>
        <taxon>Bacteria</taxon>
        <taxon>Bacillati</taxon>
        <taxon>Bacillota</taxon>
        <taxon>Bacilli</taxon>
        <taxon>Lactobacillales</taxon>
        <taxon>Lactobacillaceae</taxon>
        <taxon>Companilactobacillus</taxon>
    </lineage>
</organism>
<dbReference type="AlphaFoldDB" id="A0A5P0ZHT6"/>
<dbReference type="Proteomes" id="UP000436655">
    <property type="component" value="Unassembled WGS sequence"/>
</dbReference>
<comment type="caution">
    <text evidence="4">The sequence shown here is derived from an EMBL/GenBank/DDBJ whole genome shotgun (WGS) entry which is preliminary data.</text>
</comment>